<accession>A0A1B9IY98</accession>
<evidence type="ECO:0000313" key="1">
    <source>
        <dbReference type="EMBL" id="OCF60509.1"/>
    </source>
</evidence>
<organism evidence="1 2">
    <name type="scientific">Kwoniella mangroviensis CBS 10435</name>
    <dbReference type="NCBI Taxonomy" id="1331196"/>
    <lineage>
        <taxon>Eukaryota</taxon>
        <taxon>Fungi</taxon>
        <taxon>Dikarya</taxon>
        <taxon>Basidiomycota</taxon>
        <taxon>Agaricomycotina</taxon>
        <taxon>Tremellomycetes</taxon>
        <taxon>Tremellales</taxon>
        <taxon>Cryptococcaceae</taxon>
        <taxon>Kwoniella</taxon>
    </lineage>
</organism>
<reference evidence="2" key="2">
    <citation type="submission" date="2013-12" db="EMBL/GenBank/DDBJ databases">
        <title>Evolution of pathogenesis and genome organization in the Tremellales.</title>
        <authorList>
            <person name="Cuomo C."/>
            <person name="Litvintseva A."/>
            <person name="Heitman J."/>
            <person name="Chen Y."/>
            <person name="Sun S."/>
            <person name="Springer D."/>
            <person name="Dromer F."/>
            <person name="Young S."/>
            <person name="Zeng Q."/>
            <person name="Chapman S."/>
            <person name="Gujja S."/>
            <person name="Saif S."/>
            <person name="Birren B."/>
        </authorList>
    </citation>
    <scope>NUCLEOTIDE SEQUENCE [LARGE SCALE GENOMIC DNA]</scope>
    <source>
        <strain evidence="2">CBS 10435</strain>
    </source>
</reference>
<name>A0A1B9IY98_9TREE</name>
<dbReference type="Proteomes" id="UP000092583">
    <property type="component" value="Unassembled WGS sequence"/>
</dbReference>
<keyword evidence="2" id="KW-1185">Reference proteome</keyword>
<dbReference type="OrthoDB" id="2565981at2759"/>
<gene>
    <name evidence="1" type="ORF">L486_00142</name>
</gene>
<sequence length="498" mass="57683">MFPLISTHPSTQRRYERFFCYMILGILIIIIESHFDLDPKIERLLQQVWRVLMSAASLENLLIILSDESSTKSYTASPDRFTLPNDVLRHIAAVSDRATLGKLMQVFWGCHDIVGPILYSKVQISRENARKVFMGLATTPYDSRIVRTKPRKKANAIENIRKSWWGSDYRKRFILGYPYTPYKEEDEEDFEPPHQVHDYPTVKSHNRKLQLLTNVKHLTIASLPSRIVSEDFAACVRHNIHNHGEDKPFSNVGTLVVKGQAVYDMALWIDDPLSRTTNTGHNHPFIYHLLNSMRSKAVCVSYPQLTIEHLERSLDKRLSPISPYLPEDQQTAIREQASNTYRNYVHRLYRTVNYFTEIPKWTLDSFTIHQHKIGCLPYLSKCVKVFFESCHCDDSPDIHCLQHTADNKRRTMLNSLANRLKSLSLPRNKKKDCYSNLLEHCVLVMPKPRSKPEGDGAKEQWSEWKESIGQSHPSLLWQKDTIIMGWDEADPCSCCGLK</sequence>
<protein>
    <recommendedName>
        <fullName evidence="3">F-box domain-containing protein</fullName>
    </recommendedName>
</protein>
<dbReference type="AlphaFoldDB" id="A0A1B9IY98"/>
<reference evidence="1 2" key="1">
    <citation type="submission" date="2013-07" db="EMBL/GenBank/DDBJ databases">
        <title>The Genome Sequence of Kwoniella mangroviensis CBS10435.</title>
        <authorList>
            <consortium name="The Broad Institute Genome Sequencing Platform"/>
            <person name="Cuomo C."/>
            <person name="Litvintseva A."/>
            <person name="Chen Y."/>
            <person name="Heitman J."/>
            <person name="Sun S."/>
            <person name="Springer D."/>
            <person name="Dromer F."/>
            <person name="Young S.K."/>
            <person name="Zeng Q."/>
            <person name="Gargeya S."/>
            <person name="Fitzgerald M."/>
            <person name="Abouelleil A."/>
            <person name="Alvarado L."/>
            <person name="Berlin A.M."/>
            <person name="Chapman S.B."/>
            <person name="Dewar J."/>
            <person name="Goldberg J."/>
            <person name="Griggs A."/>
            <person name="Gujja S."/>
            <person name="Hansen M."/>
            <person name="Howarth C."/>
            <person name="Imamovic A."/>
            <person name="Larimer J."/>
            <person name="McCowan C."/>
            <person name="Murphy C."/>
            <person name="Pearson M."/>
            <person name="Priest M."/>
            <person name="Roberts A."/>
            <person name="Saif S."/>
            <person name="Shea T."/>
            <person name="Sykes S."/>
            <person name="Wortman J."/>
            <person name="Nusbaum C."/>
            <person name="Birren B."/>
        </authorList>
    </citation>
    <scope>NUCLEOTIDE SEQUENCE [LARGE SCALE GENOMIC DNA]</scope>
    <source>
        <strain evidence="1 2">CBS 10435</strain>
    </source>
</reference>
<evidence type="ECO:0008006" key="3">
    <source>
        <dbReference type="Google" id="ProtNLM"/>
    </source>
</evidence>
<proteinExistence type="predicted"/>
<evidence type="ECO:0000313" key="2">
    <source>
        <dbReference type="Proteomes" id="UP000092583"/>
    </source>
</evidence>
<dbReference type="EMBL" id="KI669459">
    <property type="protein sequence ID" value="OCF60509.1"/>
    <property type="molecule type" value="Genomic_DNA"/>
</dbReference>